<name>A0A7X6DB34_9ENTE</name>
<comment type="caution">
    <text evidence="1">The sequence shown here is derived from an EMBL/GenBank/DDBJ whole genome shotgun (WGS) entry which is preliminary data.</text>
</comment>
<accession>A0A7X6DB34</accession>
<protein>
    <submittedName>
        <fullName evidence="1">Uncharacterized protein</fullName>
    </submittedName>
</protein>
<evidence type="ECO:0000313" key="1">
    <source>
        <dbReference type="EMBL" id="NKC68968.1"/>
    </source>
</evidence>
<reference evidence="1 2" key="1">
    <citation type="submission" date="2020-03" db="EMBL/GenBank/DDBJ databases">
        <title>Bacterial samples isolated from urine from healthy bovine heifers (Gyr breed).</title>
        <authorList>
            <person name="Giannattasio-Ferraz S."/>
            <person name="Maskeri L."/>
            <person name="Penido A."/>
            <person name="Barbosa-Stancioli E.F."/>
            <person name="Putonti C."/>
        </authorList>
    </citation>
    <scope>NUCLEOTIDE SEQUENCE [LARGE SCALE GENOMIC DNA]</scope>
    <source>
        <strain evidence="1 2">UFMG-H7</strain>
    </source>
</reference>
<dbReference type="RefSeq" id="WP_167808022.1">
    <property type="nucleotide sequence ID" value="NZ_JAAVMB010000017.1"/>
</dbReference>
<dbReference type="AlphaFoldDB" id="A0A7X6DB34"/>
<organism evidence="1 2">
    <name type="scientific">Vagococcus fluvialis</name>
    <dbReference type="NCBI Taxonomy" id="2738"/>
    <lineage>
        <taxon>Bacteria</taxon>
        <taxon>Bacillati</taxon>
        <taxon>Bacillota</taxon>
        <taxon>Bacilli</taxon>
        <taxon>Lactobacillales</taxon>
        <taxon>Enterococcaceae</taxon>
        <taxon>Vagococcus</taxon>
    </lineage>
</organism>
<dbReference type="Proteomes" id="UP000521358">
    <property type="component" value="Unassembled WGS sequence"/>
</dbReference>
<dbReference type="EMBL" id="JAAVMB010000017">
    <property type="protein sequence ID" value="NKC68968.1"/>
    <property type="molecule type" value="Genomic_DNA"/>
</dbReference>
<evidence type="ECO:0000313" key="2">
    <source>
        <dbReference type="Proteomes" id="UP000521358"/>
    </source>
</evidence>
<gene>
    <name evidence="1" type="ORF">HED35_12800</name>
</gene>
<proteinExistence type="predicted"/>
<sequence>MAKFASNHLSKEIVELDDLGALHGLIYGIQLMAETHSENLDKYEFEKIQTKKSRR</sequence>